<sequence length="80" mass="8823">MTLVIYAAVSLKDEQLGVCEFGSRMELGLKEGVDLRETAASITPEVFWGLMGKPSYCTPDDIQILTAAEYAERFGEDDDD</sequence>
<reference evidence="1" key="1">
    <citation type="submission" date="2015-09" db="EMBL/GenBank/DDBJ databases">
        <authorList>
            <consortium name="Pathogen Informatics"/>
        </authorList>
    </citation>
    <scope>NUCLEOTIDE SEQUENCE</scope>
    <source>
        <strain evidence="1">2789STDY5834896</strain>
    </source>
</reference>
<proteinExistence type="predicted"/>
<dbReference type="AlphaFoldDB" id="A0A1C6I8W6"/>
<gene>
    <name evidence="1" type="ORF">SAMEA3545359_01318</name>
</gene>
<accession>A0A1C6I8W6</accession>
<dbReference type="EMBL" id="FMHG01000001">
    <property type="protein sequence ID" value="SCJ66374.1"/>
    <property type="molecule type" value="Genomic_DNA"/>
</dbReference>
<protein>
    <submittedName>
        <fullName evidence="1">Uncharacterized protein</fullName>
    </submittedName>
</protein>
<evidence type="ECO:0000313" key="1">
    <source>
        <dbReference type="EMBL" id="SCJ66374.1"/>
    </source>
</evidence>
<organism evidence="1">
    <name type="scientific">uncultured Anaerotruncus sp</name>
    <dbReference type="NCBI Taxonomy" id="905011"/>
    <lineage>
        <taxon>Bacteria</taxon>
        <taxon>Bacillati</taxon>
        <taxon>Bacillota</taxon>
        <taxon>Clostridia</taxon>
        <taxon>Eubacteriales</taxon>
        <taxon>Oscillospiraceae</taxon>
        <taxon>Anaerotruncus</taxon>
        <taxon>environmental samples</taxon>
    </lineage>
</organism>
<name>A0A1C6I8W6_9FIRM</name>